<feature type="region of interest" description="Disordered" evidence="1">
    <location>
        <begin position="69"/>
        <end position="88"/>
    </location>
</feature>
<dbReference type="AlphaFoldDB" id="A0A8X7CCK2"/>
<evidence type="ECO:0000313" key="2">
    <source>
        <dbReference type="EMBL" id="GFY66499.1"/>
    </source>
</evidence>
<protein>
    <submittedName>
        <fullName evidence="2">Uncharacterized protein</fullName>
    </submittedName>
</protein>
<evidence type="ECO:0000313" key="3">
    <source>
        <dbReference type="Proteomes" id="UP000886998"/>
    </source>
</evidence>
<dbReference type="Proteomes" id="UP000886998">
    <property type="component" value="Unassembled WGS sequence"/>
</dbReference>
<evidence type="ECO:0000256" key="1">
    <source>
        <dbReference type="SAM" id="MobiDB-lite"/>
    </source>
</evidence>
<reference evidence="2" key="1">
    <citation type="submission" date="2020-08" db="EMBL/GenBank/DDBJ databases">
        <title>Multicomponent nature underlies the extraordinary mechanical properties of spider dragline silk.</title>
        <authorList>
            <person name="Kono N."/>
            <person name="Nakamura H."/>
            <person name="Mori M."/>
            <person name="Yoshida Y."/>
            <person name="Ohtoshi R."/>
            <person name="Malay A.D."/>
            <person name="Moran D.A.P."/>
            <person name="Tomita M."/>
            <person name="Numata K."/>
            <person name="Arakawa K."/>
        </authorList>
    </citation>
    <scope>NUCLEOTIDE SEQUENCE</scope>
</reference>
<sequence>MVFLGKRKKQDMLQLSEELESLKLDQFKNHVNANVKDNLLDNRANLKSATQIAGPLDNYENVRKVNSIPTDKMGRNDESLTTSGNKEKENRFGKASLKSVFFPPENTRERTFERRVIKKCCHCSMPRHIKAGCPDLIKNQEIESLNHIKMNENSKFLNAYITKSYVNGKQIDILRDTGVTRDL</sequence>
<gene>
    <name evidence="2" type="ORF">TNIN_101351</name>
</gene>
<proteinExistence type="predicted"/>
<comment type="caution">
    <text evidence="2">The sequence shown here is derived from an EMBL/GenBank/DDBJ whole genome shotgun (WGS) entry which is preliminary data.</text>
</comment>
<dbReference type="EMBL" id="BMAV01016067">
    <property type="protein sequence ID" value="GFY66499.1"/>
    <property type="molecule type" value="Genomic_DNA"/>
</dbReference>
<keyword evidence="3" id="KW-1185">Reference proteome</keyword>
<accession>A0A8X7CCK2</accession>
<organism evidence="2 3">
    <name type="scientific">Trichonephila inaurata madagascariensis</name>
    <dbReference type="NCBI Taxonomy" id="2747483"/>
    <lineage>
        <taxon>Eukaryota</taxon>
        <taxon>Metazoa</taxon>
        <taxon>Ecdysozoa</taxon>
        <taxon>Arthropoda</taxon>
        <taxon>Chelicerata</taxon>
        <taxon>Arachnida</taxon>
        <taxon>Araneae</taxon>
        <taxon>Araneomorphae</taxon>
        <taxon>Entelegynae</taxon>
        <taxon>Araneoidea</taxon>
        <taxon>Nephilidae</taxon>
        <taxon>Trichonephila</taxon>
        <taxon>Trichonephila inaurata</taxon>
    </lineage>
</organism>
<name>A0A8X7CCK2_9ARAC</name>